<dbReference type="Proteomes" id="UP000800040">
    <property type="component" value="Unassembled WGS sequence"/>
</dbReference>
<protein>
    <submittedName>
        <fullName evidence="2">Uncharacterized protein</fullName>
    </submittedName>
</protein>
<dbReference type="AlphaFoldDB" id="A0A6A5K3J5"/>
<gene>
    <name evidence="2" type="ORF">BDW02DRAFT_17687</name>
</gene>
<sequence>MLIQCALLFLGRVHSCPSSMVYLCDEKLARAVFILSFGGWLEIVLAPLLSPVGVNFRIFALVGEEMSLFGRQNQPLVEIVHQALDVRLTQWELVKKTTWIPSSSGICPAVAHSQR</sequence>
<keyword evidence="3" id="KW-1185">Reference proteome</keyword>
<name>A0A6A5K3J5_9PLEO</name>
<organism evidence="2 3">
    <name type="scientific">Decorospora gaudefroyi</name>
    <dbReference type="NCBI Taxonomy" id="184978"/>
    <lineage>
        <taxon>Eukaryota</taxon>
        <taxon>Fungi</taxon>
        <taxon>Dikarya</taxon>
        <taxon>Ascomycota</taxon>
        <taxon>Pezizomycotina</taxon>
        <taxon>Dothideomycetes</taxon>
        <taxon>Pleosporomycetidae</taxon>
        <taxon>Pleosporales</taxon>
        <taxon>Pleosporineae</taxon>
        <taxon>Pleosporaceae</taxon>
        <taxon>Decorospora</taxon>
    </lineage>
</organism>
<feature type="chain" id="PRO_5025360703" evidence="1">
    <location>
        <begin position="16"/>
        <end position="115"/>
    </location>
</feature>
<reference evidence="2" key="1">
    <citation type="submission" date="2020-01" db="EMBL/GenBank/DDBJ databases">
        <authorList>
            <consortium name="DOE Joint Genome Institute"/>
            <person name="Haridas S."/>
            <person name="Albert R."/>
            <person name="Binder M."/>
            <person name="Bloem J."/>
            <person name="Labutti K."/>
            <person name="Salamov A."/>
            <person name="Andreopoulos B."/>
            <person name="Baker S.E."/>
            <person name="Barry K."/>
            <person name="Bills G."/>
            <person name="Bluhm B.H."/>
            <person name="Cannon C."/>
            <person name="Castanera R."/>
            <person name="Culley D.E."/>
            <person name="Daum C."/>
            <person name="Ezra D."/>
            <person name="Gonzalez J.B."/>
            <person name="Henrissat B."/>
            <person name="Kuo A."/>
            <person name="Liang C."/>
            <person name="Lipzen A."/>
            <person name="Lutzoni F."/>
            <person name="Magnuson J."/>
            <person name="Mondo S."/>
            <person name="Nolan M."/>
            <person name="Ohm R."/>
            <person name="Pangilinan J."/>
            <person name="Park H.-J."/>
            <person name="Ramirez L."/>
            <person name="Alfaro M."/>
            <person name="Sun H."/>
            <person name="Tritt A."/>
            <person name="Yoshinaga Y."/>
            <person name="Zwiers L.-H."/>
            <person name="Turgeon B.G."/>
            <person name="Goodwin S.B."/>
            <person name="Spatafora J.W."/>
            <person name="Crous P.W."/>
            <person name="Grigoriev I.V."/>
        </authorList>
    </citation>
    <scope>NUCLEOTIDE SEQUENCE</scope>
    <source>
        <strain evidence="2">P77</strain>
    </source>
</reference>
<evidence type="ECO:0000256" key="1">
    <source>
        <dbReference type="SAM" id="SignalP"/>
    </source>
</evidence>
<keyword evidence="1" id="KW-0732">Signal</keyword>
<dbReference type="EMBL" id="ML975343">
    <property type="protein sequence ID" value="KAF1832245.1"/>
    <property type="molecule type" value="Genomic_DNA"/>
</dbReference>
<accession>A0A6A5K3J5</accession>
<evidence type="ECO:0000313" key="3">
    <source>
        <dbReference type="Proteomes" id="UP000800040"/>
    </source>
</evidence>
<evidence type="ECO:0000313" key="2">
    <source>
        <dbReference type="EMBL" id="KAF1832245.1"/>
    </source>
</evidence>
<feature type="signal peptide" evidence="1">
    <location>
        <begin position="1"/>
        <end position="15"/>
    </location>
</feature>
<proteinExistence type="predicted"/>